<name>A0AAW9ADX1_9BACL</name>
<dbReference type="InterPro" id="IPR011256">
    <property type="entry name" value="Reg_factor_effector_dom_sf"/>
</dbReference>
<sequence length="165" mass="19046">MDIRTERIDAFKVVGMTLSVLLREERKKKLITTLHDDFNKRVHEVKNRVNPSIGYGIFIDPPNYNPETDPFTWIAGVEVDDVTNPPEEMKGFAFPEQLYVITTYEGPKGEAGNLYGALYNWVRNSEYQIAGDYGVEVYSDDIQKLDPNQIRMELCLPIEKRVQEN</sequence>
<dbReference type="InterPro" id="IPR053182">
    <property type="entry name" value="YobU-like_regulator"/>
</dbReference>
<organism evidence="2 3">
    <name type="scientific">Sporosarcina thermotolerans</name>
    <dbReference type="NCBI Taxonomy" id="633404"/>
    <lineage>
        <taxon>Bacteria</taxon>
        <taxon>Bacillati</taxon>
        <taxon>Bacillota</taxon>
        <taxon>Bacilli</taxon>
        <taxon>Bacillales</taxon>
        <taxon>Caryophanaceae</taxon>
        <taxon>Sporosarcina</taxon>
    </lineage>
</organism>
<feature type="domain" description="AraC effector-binding" evidence="1">
    <location>
        <begin position="1"/>
        <end position="159"/>
    </location>
</feature>
<dbReference type="AlphaFoldDB" id="A0AAW9ADX1"/>
<dbReference type="SUPFAM" id="SSF55136">
    <property type="entry name" value="Probable bacterial effector-binding domain"/>
    <property type="match status" value="1"/>
</dbReference>
<accession>A0AAW9ADX1</accession>
<dbReference type="InterPro" id="IPR010499">
    <property type="entry name" value="AraC_E-bd"/>
</dbReference>
<evidence type="ECO:0000259" key="1">
    <source>
        <dbReference type="SMART" id="SM00871"/>
    </source>
</evidence>
<proteinExistence type="predicted"/>
<dbReference type="Gene3D" id="3.20.80.10">
    <property type="entry name" value="Regulatory factor, effector binding domain"/>
    <property type="match status" value="1"/>
</dbReference>
<gene>
    <name evidence="2" type="ORF">QTL97_15230</name>
</gene>
<evidence type="ECO:0000313" key="2">
    <source>
        <dbReference type="EMBL" id="MDW0118285.1"/>
    </source>
</evidence>
<dbReference type="Proteomes" id="UP001271648">
    <property type="component" value="Unassembled WGS sequence"/>
</dbReference>
<dbReference type="Pfam" id="PF06445">
    <property type="entry name" value="GyrI-like"/>
    <property type="match status" value="1"/>
</dbReference>
<dbReference type="RefSeq" id="WP_317941174.1">
    <property type="nucleotide sequence ID" value="NZ_JAUBDJ010000011.1"/>
</dbReference>
<comment type="caution">
    <text evidence="2">The sequence shown here is derived from an EMBL/GenBank/DDBJ whole genome shotgun (WGS) entry which is preliminary data.</text>
</comment>
<dbReference type="EMBL" id="JAUBDJ010000011">
    <property type="protein sequence ID" value="MDW0118285.1"/>
    <property type="molecule type" value="Genomic_DNA"/>
</dbReference>
<dbReference type="SMART" id="SM00871">
    <property type="entry name" value="AraC_E_bind"/>
    <property type="match status" value="1"/>
</dbReference>
<dbReference type="InterPro" id="IPR029442">
    <property type="entry name" value="GyrI-like"/>
</dbReference>
<dbReference type="PANTHER" id="PTHR36444">
    <property type="entry name" value="TRANSCRIPTIONAL REGULATOR PROTEIN YOBU-RELATED"/>
    <property type="match status" value="1"/>
</dbReference>
<reference evidence="2 3" key="1">
    <citation type="submission" date="2023-06" db="EMBL/GenBank/DDBJ databases">
        <title>Sporosarcina sp. nov., isolated from Korean traditional fermented seafood 'Jeotgal'.</title>
        <authorList>
            <person name="Yang A.I."/>
            <person name="Shin N.-R."/>
        </authorList>
    </citation>
    <scope>NUCLEOTIDE SEQUENCE [LARGE SCALE GENOMIC DNA]</scope>
    <source>
        <strain evidence="2 3">KCTC43456</strain>
    </source>
</reference>
<dbReference type="PANTHER" id="PTHR36444:SF2">
    <property type="entry name" value="TRANSCRIPTIONAL REGULATOR PROTEIN YOBU-RELATED"/>
    <property type="match status" value="1"/>
</dbReference>
<keyword evidence="3" id="KW-1185">Reference proteome</keyword>
<evidence type="ECO:0000313" key="3">
    <source>
        <dbReference type="Proteomes" id="UP001271648"/>
    </source>
</evidence>
<protein>
    <submittedName>
        <fullName evidence="2">GyrI-like domain-containing protein</fullName>
    </submittedName>
</protein>